<feature type="domain" description="Zinc knuckle CX2CX4HX4C" evidence="1">
    <location>
        <begin position="36"/>
        <end position="72"/>
    </location>
</feature>
<evidence type="ECO:0000313" key="3">
    <source>
        <dbReference type="Proteomes" id="UP001630127"/>
    </source>
</evidence>
<name>A0ABD3AF62_9GENT</name>
<accession>A0ABD3AF62</accession>
<keyword evidence="3" id="KW-1185">Reference proteome</keyword>
<dbReference type="AlphaFoldDB" id="A0ABD3AF62"/>
<evidence type="ECO:0000259" key="1">
    <source>
        <dbReference type="Pfam" id="PF14392"/>
    </source>
</evidence>
<dbReference type="InterPro" id="IPR025836">
    <property type="entry name" value="Zn_knuckle_CX2CX4HX4C"/>
</dbReference>
<comment type="caution">
    <text evidence="2">The sequence shown here is derived from an EMBL/GenBank/DDBJ whole genome shotgun (WGS) entry which is preliminary data.</text>
</comment>
<evidence type="ECO:0000313" key="2">
    <source>
        <dbReference type="EMBL" id="KAL3529180.1"/>
    </source>
</evidence>
<gene>
    <name evidence="2" type="ORF">ACH5RR_008502</name>
</gene>
<proteinExistence type="predicted"/>
<reference evidence="2 3" key="1">
    <citation type="submission" date="2024-11" db="EMBL/GenBank/DDBJ databases">
        <title>A near-complete genome assembly of Cinchona calisaya.</title>
        <authorList>
            <person name="Lian D.C."/>
            <person name="Zhao X.W."/>
            <person name="Wei L."/>
        </authorList>
    </citation>
    <scope>NUCLEOTIDE SEQUENCE [LARGE SCALE GENOMIC DNA]</scope>
    <source>
        <tissue evidence="2">Nenye</tissue>
    </source>
</reference>
<dbReference type="Proteomes" id="UP001630127">
    <property type="component" value="Unassembled WGS sequence"/>
</dbReference>
<organism evidence="2 3">
    <name type="scientific">Cinchona calisaya</name>
    <dbReference type="NCBI Taxonomy" id="153742"/>
    <lineage>
        <taxon>Eukaryota</taxon>
        <taxon>Viridiplantae</taxon>
        <taxon>Streptophyta</taxon>
        <taxon>Embryophyta</taxon>
        <taxon>Tracheophyta</taxon>
        <taxon>Spermatophyta</taxon>
        <taxon>Magnoliopsida</taxon>
        <taxon>eudicotyledons</taxon>
        <taxon>Gunneridae</taxon>
        <taxon>Pentapetalae</taxon>
        <taxon>asterids</taxon>
        <taxon>lamiids</taxon>
        <taxon>Gentianales</taxon>
        <taxon>Rubiaceae</taxon>
        <taxon>Cinchonoideae</taxon>
        <taxon>Cinchoneae</taxon>
        <taxon>Cinchona</taxon>
    </lineage>
</organism>
<dbReference type="Pfam" id="PF14392">
    <property type="entry name" value="zf-CCHC_4"/>
    <property type="match status" value="1"/>
</dbReference>
<sequence>MFQAVKKVLIPQSGSKDGKYLKMLVELDSSQVLIRDIVKMNAVNLWVDFKYERCPDFCYSCRTIGYTDRYCAKMGKDLTILGYNQFGRRMRAATQGPNSQ</sequence>
<protein>
    <recommendedName>
        <fullName evidence="1">Zinc knuckle CX2CX4HX4C domain-containing protein</fullName>
    </recommendedName>
</protein>
<dbReference type="EMBL" id="JBJUIK010000004">
    <property type="protein sequence ID" value="KAL3529180.1"/>
    <property type="molecule type" value="Genomic_DNA"/>
</dbReference>